<dbReference type="GO" id="GO:0005737">
    <property type="term" value="C:cytoplasm"/>
    <property type="evidence" value="ECO:0007669"/>
    <property type="project" value="TreeGrafter"/>
</dbReference>
<dbReference type="AlphaFoldDB" id="A0A6C0BZD2"/>
<feature type="domain" description="Protein kinase" evidence="1">
    <location>
        <begin position="33"/>
        <end position="284"/>
    </location>
</feature>
<proteinExistence type="predicted"/>
<dbReference type="PROSITE" id="PS50011">
    <property type="entry name" value="PROTEIN_KINASE_DOM"/>
    <property type="match status" value="1"/>
</dbReference>
<dbReference type="Pfam" id="PF00069">
    <property type="entry name" value="Pkinase"/>
    <property type="match status" value="1"/>
</dbReference>
<dbReference type="CDD" id="cd00180">
    <property type="entry name" value="PKc"/>
    <property type="match status" value="1"/>
</dbReference>
<dbReference type="PROSITE" id="PS00108">
    <property type="entry name" value="PROTEIN_KINASE_ST"/>
    <property type="match status" value="1"/>
</dbReference>
<dbReference type="EMBL" id="MN739298">
    <property type="protein sequence ID" value="QHS97480.1"/>
    <property type="molecule type" value="Genomic_DNA"/>
</dbReference>
<dbReference type="InterPro" id="IPR008271">
    <property type="entry name" value="Ser/Thr_kinase_AS"/>
</dbReference>
<evidence type="ECO:0000313" key="2">
    <source>
        <dbReference type="EMBL" id="QHS97480.1"/>
    </source>
</evidence>
<dbReference type="GO" id="GO:0044773">
    <property type="term" value="P:mitotic DNA damage checkpoint signaling"/>
    <property type="evidence" value="ECO:0007669"/>
    <property type="project" value="TreeGrafter"/>
</dbReference>
<dbReference type="SMART" id="SM00220">
    <property type="entry name" value="S_TKc"/>
    <property type="match status" value="1"/>
</dbReference>
<protein>
    <recommendedName>
        <fullName evidence="1">Protein kinase domain-containing protein</fullName>
    </recommendedName>
</protein>
<dbReference type="GO" id="GO:0004674">
    <property type="term" value="F:protein serine/threonine kinase activity"/>
    <property type="evidence" value="ECO:0007669"/>
    <property type="project" value="TreeGrafter"/>
</dbReference>
<accession>A0A6C0BZD2</accession>
<dbReference type="PANTHER" id="PTHR44167">
    <property type="entry name" value="OVARIAN-SPECIFIC SERINE/THREONINE-PROTEIN KINASE LOK-RELATED"/>
    <property type="match status" value="1"/>
</dbReference>
<reference evidence="2" key="1">
    <citation type="journal article" date="2020" name="Nature">
        <title>Giant virus diversity and host interactions through global metagenomics.</title>
        <authorList>
            <person name="Schulz F."/>
            <person name="Roux S."/>
            <person name="Paez-Espino D."/>
            <person name="Jungbluth S."/>
            <person name="Walsh D.A."/>
            <person name="Denef V.J."/>
            <person name="McMahon K.D."/>
            <person name="Konstantinidis K.T."/>
            <person name="Eloe-Fadrosh E.A."/>
            <person name="Kyrpides N.C."/>
            <person name="Woyke T."/>
        </authorList>
    </citation>
    <scope>NUCLEOTIDE SEQUENCE</scope>
    <source>
        <strain evidence="2">GVMAG-M-3300020169-51</strain>
    </source>
</reference>
<dbReference type="InterPro" id="IPR011009">
    <property type="entry name" value="Kinase-like_dom_sf"/>
</dbReference>
<evidence type="ECO:0000259" key="1">
    <source>
        <dbReference type="PROSITE" id="PS50011"/>
    </source>
</evidence>
<name>A0A6C0BZD2_9ZZZZ</name>
<dbReference type="SUPFAM" id="SSF56112">
    <property type="entry name" value="Protein kinase-like (PK-like)"/>
    <property type="match status" value="1"/>
</dbReference>
<organism evidence="2">
    <name type="scientific">viral metagenome</name>
    <dbReference type="NCBI Taxonomy" id="1070528"/>
    <lineage>
        <taxon>unclassified sequences</taxon>
        <taxon>metagenomes</taxon>
        <taxon>organismal metagenomes</taxon>
    </lineage>
</organism>
<dbReference type="PANTHER" id="PTHR44167:SF24">
    <property type="entry name" value="SERINE_THREONINE-PROTEIN KINASE CHK2"/>
    <property type="match status" value="1"/>
</dbReference>
<sequence length="287" mass="34134">MGCCCSFEVLDETLKQNINEEEMKPIEYYPYCFIKIKKLEKGATSSVWKAKDINNNKYICKSINKLHFLKAKQEIRVLKEIISEGGNYFPQYVYSYYDNLYCNIFLKDSEGIDLFNFLTSTSTSGKIKLKIIKNMLICINSLHKMGYVHLDIKLENFIIHKNYKLFLIDFGCSHKVIKNDEEEKIILESGTIGYNSPEIYNCKYHNTSDFWNWAICIWIMFVDESPFSFNDPEKDIKNKFKFPNKYHSKLIEEMKYSQRELFINIFTSSKNRYNFNNIIENEWIKSI</sequence>
<dbReference type="InterPro" id="IPR000719">
    <property type="entry name" value="Prot_kinase_dom"/>
</dbReference>
<dbReference type="GO" id="GO:0005634">
    <property type="term" value="C:nucleus"/>
    <property type="evidence" value="ECO:0007669"/>
    <property type="project" value="TreeGrafter"/>
</dbReference>
<dbReference type="GO" id="GO:0005524">
    <property type="term" value="F:ATP binding"/>
    <property type="evidence" value="ECO:0007669"/>
    <property type="project" value="InterPro"/>
</dbReference>
<dbReference type="Gene3D" id="1.10.510.10">
    <property type="entry name" value="Transferase(Phosphotransferase) domain 1"/>
    <property type="match status" value="1"/>
</dbReference>